<dbReference type="eggNOG" id="ENOG502S0CU">
    <property type="taxonomic scope" value="Eukaryota"/>
</dbReference>
<dbReference type="Gene3D" id="2.130.10.10">
    <property type="entry name" value="YVTN repeat-like/Quinoprotein amine dehydrogenase"/>
    <property type="match status" value="1"/>
</dbReference>
<dbReference type="GO" id="GO:0017057">
    <property type="term" value="F:6-phosphogluconolactonase activity"/>
    <property type="evidence" value="ECO:0007669"/>
    <property type="project" value="TreeGrafter"/>
</dbReference>
<dbReference type="EMBL" id="KI912111">
    <property type="protein sequence ID" value="ETS82660.1"/>
    <property type="molecule type" value="Genomic_DNA"/>
</dbReference>
<dbReference type="Pfam" id="PF10282">
    <property type="entry name" value="Lactonase"/>
    <property type="match status" value="1"/>
</dbReference>
<dbReference type="PANTHER" id="PTHR30344">
    <property type="entry name" value="6-PHOSPHOGLUCONOLACTONASE-RELATED"/>
    <property type="match status" value="1"/>
</dbReference>
<dbReference type="Proteomes" id="UP000030651">
    <property type="component" value="Unassembled WGS sequence"/>
</dbReference>
<dbReference type="InterPro" id="IPR015943">
    <property type="entry name" value="WD40/YVTN_repeat-like_dom_sf"/>
</dbReference>
<dbReference type="OMA" id="FVWTATR"/>
<dbReference type="GeneID" id="19269549"/>
<dbReference type="InParanoid" id="W3X9C6"/>
<comment type="similarity">
    <text evidence="1">Belongs to the cycloisomerase 2 family.</text>
</comment>
<dbReference type="InterPro" id="IPR050282">
    <property type="entry name" value="Cycloisomerase_2"/>
</dbReference>
<dbReference type="HOGENOM" id="CLU_038716_0_0_1"/>
<dbReference type="InterPro" id="IPR019405">
    <property type="entry name" value="Lactonase_7-beta_prop"/>
</dbReference>
<evidence type="ECO:0000313" key="2">
    <source>
        <dbReference type="EMBL" id="ETS82660.1"/>
    </source>
</evidence>
<dbReference type="AlphaFoldDB" id="W3X9C6"/>
<reference evidence="3" key="1">
    <citation type="journal article" date="2015" name="BMC Genomics">
        <title>Genomic and transcriptomic analysis of the endophytic fungus Pestalotiopsis fici reveals its lifestyle and high potential for synthesis of natural products.</title>
        <authorList>
            <person name="Wang X."/>
            <person name="Zhang X."/>
            <person name="Liu L."/>
            <person name="Xiang M."/>
            <person name="Wang W."/>
            <person name="Sun X."/>
            <person name="Che Y."/>
            <person name="Guo L."/>
            <person name="Liu G."/>
            <person name="Guo L."/>
            <person name="Wang C."/>
            <person name="Yin W.B."/>
            <person name="Stadler M."/>
            <person name="Zhang X."/>
            <person name="Liu X."/>
        </authorList>
    </citation>
    <scope>NUCLEOTIDE SEQUENCE [LARGE SCALE GENOMIC DNA]</scope>
    <source>
        <strain evidence="3">W106-1 / CGMCC3.15140</strain>
    </source>
</reference>
<sequence length="399" mass="41954">MLAKNLGAAGLVSLPLVTPTVATLLYVASYAGTVTTLNLTLSSGYNSSASLEAISTSTGCASSPSWLTLDTSNSILYCTDEGLSTPLGSLSSFQTSEDGTLVQLDQISVISGPVSAVIYGEDGDGLALAHYSGSSFSTFSIADPSALQAVQNQTFEMAEPGPNASRQDAPHPHEAILDPTGEYILVPDLGADLVRIFQVDEDSLTWTAIEPLVAAPGSGPRHATFLVTEDTTYMYLISELANTITGYEVEYESDSSLAFTELFAINTHGEGASVPNGTTAAEITLSPDEKFLIVSSRGENSFSIPNFDPSNSTEIVSDALISFSVDHSSGNLTLVQEYPAGGRIPRQFSINEAGNLIAVGLQSDGRVVLIDRDVKSGLLKRFIANALVEGEVTTVIFDE</sequence>
<evidence type="ECO:0008006" key="4">
    <source>
        <dbReference type="Google" id="ProtNLM"/>
    </source>
</evidence>
<dbReference type="KEGG" id="pfy:PFICI_04536"/>
<evidence type="ECO:0000256" key="1">
    <source>
        <dbReference type="ARBA" id="ARBA00005564"/>
    </source>
</evidence>
<dbReference type="InterPro" id="IPR011048">
    <property type="entry name" value="Haem_d1_sf"/>
</dbReference>
<organism evidence="2 3">
    <name type="scientific">Pestalotiopsis fici (strain W106-1 / CGMCC3.15140)</name>
    <dbReference type="NCBI Taxonomy" id="1229662"/>
    <lineage>
        <taxon>Eukaryota</taxon>
        <taxon>Fungi</taxon>
        <taxon>Dikarya</taxon>
        <taxon>Ascomycota</taxon>
        <taxon>Pezizomycotina</taxon>
        <taxon>Sordariomycetes</taxon>
        <taxon>Xylariomycetidae</taxon>
        <taxon>Amphisphaeriales</taxon>
        <taxon>Sporocadaceae</taxon>
        <taxon>Pestalotiopsis</taxon>
    </lineage>
</organism>
<keyword evidence="3" id="KW-1185">Reference proteome</keyword>
<dbReference type="PANTHER" id="PTHR30344:SF1">
    <property type="entry name" value="6-PHOSPHOGLUCONOLACTONASE"/>
    <property type="match status" value="1"/>
</dbReference>
<proteinExistence type="inferred from homology"/>
<dbReference type="SUPFAM" id="SSF51004">
    <property type="entry name" value="C-terminal (heme d1) domain of cytochrome cd1-nitrite reductase"/>
    <property type="match status" value="1"/>
</dbReference>
<dbReference type="RefSeq" id="XP_007831308.1">
    <property type="nucleotide sequence ID" value="XM_007833117.1"/>
</dbReference>
<evidence type="ECO:0000313" key="3">
    <source>
        <dbReference type="Proteomes" id="UP000030651"/>
    </source>
</evidence>
<accession>W3X9C6</accession>
<gene>
    <name evidence="2" type="ORF">PFICI_04536</name>
</gene>
<protein>
    <recommendedName>
        <fullName evidence="4">6-phosphogluconolactonase</fullName>
    </recommendedName>
</protein>
<name>W3X9C6_PESFW</name>
<dbReference type="OrthoDB" id="9972196at2759"/>